<evidence type="ECO:0000259" key="2">
    <source>
        <dbReference type="Pfam" id="PF07553"/>
    </source>
</evidence>
<dbReference type="EMBL" id="AP026800">
    <property type="protein sequence ID" value="BDR54416.1"/>
    <property type="molecule type" value="Genomic_DNA"/>
</dbReference>
<feature type="domain" description="Putative host cell surface-exposed lipoprotein Ltp-like HTH region" evidence="2">
    <location>
        <begin position="123"/>
        <end position="169"/>
    </location>
</feature>
<keyword evidence="1" id="KW-1133">Transmembrane helix</keyword>
<accession>A0ABN6SEG8</accession>
<evidence type="ECO:0000313" key="4">
    <source>
        <dbReference type="Proteomes" id="UP001321748"/>
    </source>
</evidence>
<dbReference type="InterPro" id="IPR036388">
    <property type="entry name" value="WH-like_DNA-bd_sf"/>
</dbReference>
<evidence type="ECO:0000256" key="1">
    <source>
        <dbReference type="SAM" id="Phobius"/>
    </source>
</evidence>
<dbReference type="Proteomes" id="UP001321748">
    <property type="component" value="Chromosome"/>
</dbReference>
<keyword evidence="1" id="KW-0812">Transmembrane</keyword>
<dbReference type="InterPro" id="IPR011434">
    <property type="entry name" value="Ltp-like_HTH"/>
</dbReference>
<evidence type="ECO:0000313" key="3">
    <source>
        <dbReference type="EMBL" id="BDR54416.1"/>
    </source>
</evidence>
<dbReference type="Gene3D" id="1.10.10.10">
    <property type="entry name" value="Winged helix-like DNA-binding domain superfamily/Winged helix DNA-binding domain"/>
    <property type="match status" value="2"/>
</dbReference>
<keyword evidence="4" id="KW-1185">Reference proteome</keyword>
<reference evidence="3 4" key="1">
    <citation type="journal article" date="2023" name="Microbiol. Spectr.">
        <title>Symbiosis of Carpenter Bees with Uncharacterized Lactic Acid Bacteria Showing NAD Auxotrophy.</title>
        <authorList>
            <person name="Kawasaki S."/>
            <person name="Ozawa K."/>
            <person name="Mori T."/>
            <person name="Yamamoto A."/>
            <person name="Ito M."/>
            <person name="Ohkuma M."/>
            <person name="Sakamoto M."/>
            <person name="Matsutani M."/>
        </authorList>
    </citation>
    <scope>NUCLEOTIDE SEQUENCE [LARGE SCALE GENOMIC DNA]</scope>
    <source>
        <strain evidence="3 4">KimH</strain>
    </source>
</reference>
<name>A0ABN6SEG8_9BIFI</name>
<gene>
    <name evidence="3" type="ORF">KIMH_05270</name>
</gene>
<protein>
    <recommendedName>
        <fullName evidence="2">Putative host cell surface-exposed lipoprotein Ltp-like HTH region domain-containing protein</fullName>
    </recommendedName>
</protein>
<keyword evidence="1" id="KW-0472">Membrane</keyword>
<proteinExistence type="predicted"/>
<feature type="transmembrane region" description="Helical" evidence="1">
    <location>
        <begin position="21"/>
        <end position="42"/>
    </location>
</feature>
<dbReference type="Pfam" id="PF07553">
    <property type="entry name" value="Lipoprotein_Ltp"/>
    <property type="match status" value="2"/>
</dbReference>
<organism evidence="3 4">
    <name type="scientific">Bombiscardovia apis</name>
    <dbReference type="NCBI Taxonomy" id="2932182"/>
    <lineage>
        <taxon>Bacteria</taxon>
        <taxon>Bacillati</taxon>
        <taxon>Actinomycetota</taxon>
        <taxon>Actinomycetes</taxon>
        <taxon>Bifidobacteriales</taxon>
        <taxon>Bifidobacteriaceae</taxon>
        <taxon>Bombiscardovia</taxon>
    </lineage>
</organism>
<sequence length="176" mass="20039">MPISPQQSEDLPKRKKLFVRLLRWTMTIIVLIIVALTTYYLVTRGDQLNSDLNEIVNTFSHKEAATAKPMEVSNDYKQALVKAQEYVDTLHLSEEGLRDKLRGKPDYFSANAAQYAIEHVKADYRANAVIRAREYAWNQHMDAESIDAKLTGIVDKFTPADADYAIQHVNDKPLGE</sequence>
<feature type="domain" description="Putative host cell surface-exposed lipoprotein Ltp-like HTH region" evidence="2">
    <location>
        <begin position="76"/>
        <end position="120"/>
    </location>
</feature>